<evidence type="ECO:0008006" key="4">
    <source>
        <dbReference type="Google" id="ProtNLM"/>
    </source>
</evidence>
<organism evidence="2 3">
    <name type="scientific">Candidatus Amesbacteria bacterium GW2011_GWC1_48_10</name>
    <dbReference type="NCBI Taxonomy" id="1618365"/>
    <lineage>
        <taxon>Bacteria</taxon>
        <taxon>Candidatus Amesiibacteriota</taxon>
    </lineage>
</organism>
<protein>
    <recommendedName>
        <fullName evidence="4">DUF5666 domain-containing protein</fullName>
    </recommendedName>
</protein>
<sequence length="205" mass="21967">MQKSKNISFLLLLFTIYYLLSGHANAQTPTATDSGLRDTIKKQVAEELSQIKKAVTKKAYVGSISAKLDATVTIANLKNQSRQATVTTDTAIKLATGKDGTPADLKVGDFVIAMGDVDGSGLMTAKRLIVTPRPPEDKRQVLFGTVTKTASGSLTLEHPDKKTITLKISSTTKYSAKSKFTDIKIGTKLIFVADSASALLIHLIP</sequence>
<gene>
    <name evidence="2" type="ORF">UY22_C0035G0015</name>
</gene>
<evidence type="ECO:0000313" key="2">
    <source>
        <dbReference type="EMBL" id="KKU92373.1"/>
    </source>
</evidence>
<proteinExistence type="predicted"/>
<dbReference type="EMBL" id="LCPE01000035">
    <property type="protein sequence ID" value="KKU92373.1"/>
    <property type="molecule type" value="Genomic_DNA"/>
</dbReference>
<accession>A0A0G1WPU0</accession>
<feature type="signal peptide" evidence="1">
    <location>
        <begin position="1"/>
        <end position="26"/>
    </location>
</feature>
<reference evidence="2 3" key="1">
    <citation type="journal article" date="2015" name="Nature">
        <title>rRNA introns, odd ribosomes, and small enigmatic genomes across a large radiation of phyla.</title>
        <authorList>
            <person name="Brown C.T."/>
            <person name="Hug L.A."/>
            <person name="Thomas B.C."/>
            <person name="Sharon I."/>
            <person name="Castelle C.J."/>
            <person name="Singh A."/>
            <person name="Wilkins M.J."/>
            <person name="Williams K.H."/>
            <person name="Banfield J.F."/>
        </authorList>
    </citation>
    <scope>NUCLEOTIDE SEQUENCE [LARGE SCALE GENOMIC DNA]</scope>
</reference>
<keyword evidence="1" id="KW-0732">Signal</keyword>
<dbReference type="AlphaFoldDB" id="A0A0G1WPU0"/>
<comment type="caution">
    <text evidence="2">The sequence shown here is derived from an EMBL/GenBank/DDBJ whole genome shotgun (WGS) entry which is preliminary data.</text>
</comment>
<evidence type="ECO:0000256" key="1">
    <source>
        <dbReference type="SAM" id="SignalP"/>
    </source>
</evidence>
<dbReference type="Proteomes" id="UP000034877">
    <property type="component" value="Unassembled WGS sequence"/>
</dbReference>
<feature type="chain" id="PRO_5002540589" description="DUF5666 domain-containing protein" evidence="1">
    <location>
        <begin position="27"/>
        <end position="205"/>
    </location>
</feature>
<evidence type="ECO:0000313" key="3">
    <source>
        <dbReference type="Proteomes" id="UP000034877"/>
    </source>
</evidence>
<name>A0A0G1WPU0_9BACT</name>